<evidence type="ECO:0000313" key="1">
    <source>
        <dbReference type="EMBL" id="GBO99492.1"/>
    </source>
</evidence>
<accession>A0A4C1SBE9</accession>
<comment type="caution">
    <text evidence="1">The sequence shown here is derived from an EMBL/GenBank/DDBJ whole genome shotgun (WGS) entry which is preliminary data.</text>
</comment>
<reference evidence="1 2" key="1">
    <citation type="journal article" date="2019" name="Commun. Biol.">
        <title>The bagworm genome reveals a unique fibroin gene that provides high tensile strength.</title>
        <authorList>
            <person name="Kono N."/>
            <person name="Nakamura H."/>
            <person name="Ohtoshi R."/>
            <person name="Tomita M."/>
            <person name="Numata K."/>
            <person name="Arakawa K."/>
        </authorList>
    </citation>
    <scope>NUCLEOTIDE SEQUENCE [LARGE SCALE GENOMIC DNA]</scope>
</reference>
<evidence type="ECO:0000313" key="2">
    <source>
        <dbReference type="Proteomes" id="UP000299102"/>
    </source>
</evidence>
<name>A0A4C1SBE9_EUMVA</name>
<organism evidence="1 2">
    <name type="scientific">Eumeta variegata</name>
    <name type="common">Bagworm moth</name>
    <name type="synonym">Eumeta japonica</name>
    <dbReference type="NCBI Taxonomy" id="151549"/>
    <lineage>
        <taxon>Eukaryota</taxon>
        <taxon>Metazoa</taxon>
        <taxon>Ecdysozoa</taxon>
        <taxon>Arthropoda</taxon>
        <taxon>Hexapoda</taxon>
        <taxon>Insecta</taxon>
        <taxon>Pterygota</taxon>
        <taxon>Neoptera</taxon>
        <taxon>Endopterygota</taxon>
        <taxon>Lepidoptera</taxon>
        <taxon>Glossata</taxon>
        <taxon>Ditrysia</taxon>
        <taxon>Tineoidea</taxon>
        <taxon>Psychidae</taxon>
        <taxon>Oiketicinae</taxon>
        <taxon>Eumeta</taxon>
    </lineage>
</organism>
<protein>
    <submittedName>
        <fullName evidence="1">Uncharacterized protein</fullName>
    </submittedName>
</protein>
<dbReference type="AlphaFoldDB" id="A0A4C1SBE9"/>
<proteinExistence type="predicted"/>
<keyword evidence="2" id="KW-1185">Reference proteome</keyword>
<sequence length="112" mass="12441">MKKKHSENRRLSGPVYIVCGRWPAAAAADSAPRPGVTLPNIKYLDLHALRERARRGARRDARKFKPCNYETQATSFRIYVSTAASLCIRALAPAPPPANKTMIDSRYVETGT</sequence>
<dbReference type="EMBL" id="BGZK01000003">
    <property type="protein sequence ID" value="GBO99492.1"/>
    <property type="molecule type" value="Genomic_DNA"/>
</dbReference>
<dbReference type="Proteomes" id="UP000299102">
    <property type="component" value="Unassembled WGS sequence"/>
</dbReference>
<gene>
    <name evidence="1" type="ORF">EVAR_674_1</name>
</gene>